<dbReference type="AlphaFoldDB" id="A0A5C5XL63"/>
<dbReference type="EMBL" id="SJPG01000001">
    <property type="protein sequence ID" value="TWT63680.1"/>
    <property type="molecule type" value="Genomic_DNA"/>
</dbReference>
<evidence type="ECO:0000313" key="1">
    <source>
        <dbReference type="EMBL" id="TWT63680.1"/>
    </source>
</evidence>
<reference evidence="1 2" key="1">
    <citation type="submission" date="2019-02" db="EMBL/GenBank/DDBJ databases">
        <title>Deep-cultivation of Planctomycetes and their phenomic and genomic characterization uncovers novel biology.</title>
        <authorList>
            <person name="Wiegand S."/>
            <person name="Jogler M."/>
            <person name="Boedeker C."/>
            <person name="Pinto D."/>
            <person name="Vollmers J."/>
            <person name="Rivas-Marin E."/>
            <person name="Kohn T."/>
            <person name="Peeters S.H."/>
            <person name="Heuer A."/>
            <person name="Rast P."/>
            <person name="Oberbeckmann S."/>
            <person name="Bunk B."/>
            <person name="Jeske O."/>
            <person name="Meyerdierks A."/>
            <person name="Storesund J.E."/>
            <person name="Kallscheuer N."/>
            <person name="Luecker S."/>
            <person name="Lage O.M."/>
            <person name="Pohl T."/>
            <person name="Merkel B.J."/>
            <person name="Hornburger P."/>
            <person name="Mueller R.-W."/>
            <person name="Bruemmer F."/>
            <person name="Labrenz M."/>
            <person name="Spormann A.M."/>
            <person name="Op Den Camp H."/>
            <person name="Overmann J."/>
            <person name="Amann R."/>
            <person name="Jetten M.S.M."/>
            <person name="Mascher T."/>
            <person name="Medema M.H."/>
            <person name="Devos D.P."/>
            <person name="Kaster A.-K."/>
            <person name="Ovreas L."/>
            <person name="Rohde M."/>
            <person name="Galperin M.Y."/>
            <person name="Jogler C."/>
        </authorList>
    </citation>
    <scope>NUCLEOTIDE SEQUENCE [LARGE SCALE GENOMIC DNA]</scope>
    <source>
        <strain evidence="1 2">Pan54</strain>
    </source>
</reference>
<comment type="caution">
    <text evidence="1">The sequence shown here is derived from an EMBL/GenBank/DDBJ whole genome shotgun (WGS) entry which is preliminary data.</text>
</comment>
<dbReference type="RefSeq" id="WP_146505450.1">
    <property type="nucleotide sequence ID" value="NZ_SJPG01000001.1"/>
</dbReference>
<keyword evidence="2" id="KW-1185">Reference proteome</keyword>
<proteinExistence type="predicted"/>
<gene>
    <name evidence="1" type="ORF">Pan54_44350</name>
</gene>
<dbReference type="Proteomes" id="UP000316095">
    <property type="component" value="Unassembled WGS sequence"/>
</dbReference>
<protein>
    <submittedName>
        <fullName evidence="1">Uncharacterized protein</fullName>
    </submittedName>
</protein>
<evidence type="ECO:0000313" key="2">
    <source>
        <dbReference type="Proteomes" id="UP000316095"/>
    </source>
</evidence>
<name>A0A5C5XL63_9PLAN</name>
<sequence length="93" mass="10734">MPILPKTWTDLIEFIHNSLCNKENLIPEQFPLDTSPLLRRDQFCGMEFTLFGPRQIRLNAIWAADVNMIYFYDARGVRYEAVKLTDSVTGVPA</sequence>
<accession>A0A5C5XL63</accession>
<organism evidence="1 2">
    <name type="scientific">Rubinisphaera italica</name>
    <dbReference type="NCBI Taxonomy" id="2527969"/>
    <lineage>
        <taxon>Bacteria</taxon>
        <taxon>Pseudomonadati</taxon>
        <taxon>Planctomycetota</taxon>
        <taxon>Planctomycetia</taxon>
        <taxon>Planctomycetales</taxon>
        <taxon>Planctomycetaceae</taxon>
        <taxon>Rubinisphaera</taxon>
    </lineage>
</organism>
<dbReference type="OrthoDB" id="277143at2"/>